<dbReference type="InterPro" id="IPR012000">
    <property type="entry name" value="Thiamin_PyroP_enz_cen_dom"/>
</dbReference>
<dbReference type="GeneID" id="34613840"/>
<dbReference type="InterPro" id="IPR047214">
    <property type="entry name" value="TPP_PDC_IPDC"/>
</dbReference>
<dbReference type="OrthoDB" id="3970464at2759"/>
<dbReference type="GO" id="GO:0000287">
    <property type="term" value="F:magnesium ion binding"/>
    <property type="evidence" value="ECO:0007669"/>
    <property type="project" value="InterPro"/>
</dbReference>
<dbReference type="SUPFAM" id="SSF52518">
    <property type="entry name" value="Thiamin diphosphate-binding fold (THDP-binding)"/>
    <property type="match status" value="2"/>
</dbReference>
<dbReference type="InterPro" id="IPR011766">
    <property type="entry name" value="TPP_enzyme_TPP-bd"/>
</dbReference>
<dbReference type="PANTHER" id="PTHR43452:SF11">
    <property type="entry name" value="PYRUVATE DECARBOXYLASE"/>
    <property type="match status" value="1"/>
</dbReference>
<comment type="similarity">
    <text evidence="3 12">Belongs to the TPP enzyme family.</text>
</comment>
<protein>
    <recommendedName>
        <fullName evidence="5">Pyruvate decarboxylase</fullName>
        <ecNumber evidence="4">4.1.1.1</ecNumber>
    </recommendedName>
</protein>
<dbReference type="Pfam" id="PF02776">
    <property type="entry name" value="TPP_enzyme_N"/>
    <property type="match status" value="1"/>
</dbReference>
<evidence type="ECO:0000256" key="2">
    <source>
        <dbReference type="ARBA" id="ARBA00001964"/>
    </source>
</evidence>
<evidence type="ECO:0000256" key="11">
    <source>
        <dbReference type="PIRSR" id="PIRSR036565-2"/>
    </source>
</evidence>
<evidence type="ECO:0000313" key="17">
    <source>
        <dbReference type="Proteomes" id="UP000184188"/>
    </source>
</evidence>
<evidence type="ECO:0000259" key="13">
    <source>
        <dbReference type="Pfam" id="PF00205"/>
    </source>
</evidence>
<comment type="cofactor">
    <cofactor evidence="2">
        <name>thiamine diphosphate</name>
        <dbReference type="ChEBI" id="CHEBI:58937"/>
    </cofactor>
</comment>
<dbReference type="SUPFAM" id="SSF52467">
    <property type="entry name" value="DHS-like NAD/FAD-binding domain"/>
    <property type="match status" value="1"/>
</dbReference>
<name>A0A1L9S8V9_9EURO</name>
<evidence type="ECO:0000313" key="16">
    <source>
        <dbReference type="EMBL" id="OJJ43598.1"/>
    </source>
</evidence>
<dbReference type="Gene3D" id="3.40.50.1220">
    <property type="entry name" value="TPP-binding domain"/>
    <property type="match status" value="1"/>
</dbReference>
<dbReference type="AlphaFoldDB" id="A0A1L9S8V9"/>
<evidence type="ECO:0000256" key="12">
    <source>
        <dbReference type="RuleBase" id="RU362132"/>
    </source>
</evidence>
<dbReference type="Pfam" id="PF02775">
    <property type="entry name" value="TPP_enzyme_C"/>
    <property type="match status" value="1"/>
</dbReference>
<feature type="binding site" evidence="11">
    <location>
        <position position="486"/>
    </location>
    <ligand>
        <name>Mg(2+)</name>
        <dbReference type="ChEBI" id="CHEBI:18420"/>
    </ligand>
</feature>
<gene>
    <name evidence="16" type="ORF">ASPZODRAFT_19320</name>
</gene>
<proteinExistence type="inferred from homology"/>
<evidence type="ECO:0000256" key="8">
    <source>
        <dbReference type="ARBA" id="ARBA00022842"/>
    </source>
</evidence>
<dbReference type="GO" id="GO:0004737">
    <property type="term" value="F:pyruvate decarboxylase activity"/>
    <property type="evidence" value="ECO:0007669"/>
    <property type="project" value="UniProtKB-EC"/>
</dbReference>
<keyword evidence="7" id="KW-0210">Decarboxylase</keyword>
<comment type="catalytic activity">
    <reaction evidence="1">
        <text>a 2-oxocarboxylate + H(+) = an aldehyde + CO2</text>
        <dbReference type="Rhea" id="RHEA:11628"/>
        <dbReference type="ChEBI" id="CHEBI:15378"/>
        <dbReference type="ChEBI" id="CHEBI:16526"/>
        <dbReference type="ChEBI" id="CHEBI:17478"/>
        <dbReference type="ChEBI" id="CHEBI:35179"/>
        <dbReference type="EC" id="4.1.1.1"/>
    </reaction>
</comment>
<dbReference type="FunFam" id="3.40.50.970:FF:000019">
    <property type="entry name" value="Pyruvate decarboxylase isozyme"/>
    <property type="match status" value="1"/>
</dbReference>
<dbReference type="InterPro" id="IPR012001">
    <property type="entry name" value="Thiamin_PyroP_enz_TPP-bd_dom"/>
</dbReference>
<feature type="domain" description="Thiamine pyrophosphate enzyme central" evidence="13">
    <location>
        <begin position="201"/>
        <end position="314"/>
    </location>
</feature>
<evidence type="ECO:0000256" key="3">
    <source>
        <dbReference type="ARBA" id="ARBA00007812"/>
    </source>
</evidence>
<dbReference type="PIRSF" id="PIRSF036565">
    <property type="entry name" value="Pyruvt_ip_decrb"/>
    <property type="match status" value="1"/>
</dbReference>
<dbReference type="Gene3D" id="3.40.50.970">
    <property type="match status" value="2"/>
</dbReference>
<accession>A0A1L9S8V9</accession>
<dbReference type="CDD" id="cd02005">
    <property type="entry name" value="TPP_PDC_IPDC"/>
    <property type="match status" value="1"/>
</dbReference>
<dbReference type="FunFam" id="3.40.50.970:FF:000024">
    <property type="entry name" value="Pyruvate decarboxylase isozyme"/>
    <property type="match status" value="1"/>
</dbReference>
<dbReference type="EMBL" id="KV878351">
    <property type="protein sequence ID" value="OJJ43598.1"/>
    <property type="molecule type" value="Genomic_DNA"/>
</dbReference>
<dbReference type="InterPro" id="IPR029035">
    <property type="entry name" value="DHS-like_NAD/FAD-binding_dom"/>
</dbReference>
<dbReference type="RefSeq" id="XP_022578108.1">
    <property type="nucleotide sequence ID" value="XM_022727376.1"/>
</dbReference>
<sequence>METPLAQYLFTRLRQLGLRSLFGVPGDYNLRLLDHVAPAGLDWVGNCNELNAGYAADGYARIKGLGALVTTFGVGELSAINAVAGAFTERAPVVQIVGKPPRATQDARTVVHHTLGDGEYGHFARMHTAITVAQASLRDPQTAPAQIDVVLQQCLLHSRPVYIEIPDDLVDVPVSTERLKTPLTLDMDTPSQSDEEVVSFLLERIHAAKAPLIFVDGESRAFNLVKEINELVRATQWPVWTSTWGKSLVDETLPNCYAIYDGECAPYKTYFDASDLVLCFGPHYSNTNSNFFQAIPSPAVTVNFTGTSVGTAKKTFYNLRVKAILSRLLAALDTSRLPVSLVVATELARVEQEGKEPTLPLQLTQKSLWPAMATFLRPGDIILTETGTSAYGLRSIRLPEQTRLFGPATWLSIGYMLPATLGAALAQREIQQGEHNADFTTFMPSTAEGRTILFIGDGSLQMTVQEISTMLRERLDIILFVVNNDGYTIERCIHGKNQAYNDVAPWRYLLAPAFFSAYGNEETDVSESSESLRSRNTLYVKDGDDLRALLQNEHLADGKGLRMAEVRLAREDAPEGALTRLLALQE</sequence>
<evidence type="ECO:0000256" key="7">
    <source>
        <dbReference type="ARBA" id="ARBA00022793"/>
    </source>
</evidence>
<feature type="binding site" evidence="11">
    <location>
        <position position="457"/>
    </location>
    <ligand>
        <name>Mg(2+)</name>
        <dbReference type="ChEBI" id="CHEBI:18420"/>
    </ligand>
</feature>
<evidence type="ECO:0000256" key="9">
    <source>
        <dbReference type="ARBA" id="ARBA00023052"/>
    </source>
</evidence>
<keyword evidence="6 11" id="KW-0479">Metal-binding</keyword>
<feature type="domain" description="Thiamine pyrophosphate enzyme TPP-binding" evidence="14">
    <location>
        <begin position="392"/>
        <end position="550"/>
    </location>
</feature>
<dbReference type="InterPro" id="IPR029061">
    <property type="entry name" value="THDP-binding"/>
</dbReference>
<dbReference type="GO" id="GO:0030976">
    <property type="term" value="F:thiamine pyrophosphate binding"/>
    <property type="evidence" value="ECO:0007669"/>
    <property type="project" value="InterPro"/>
</dbReference>
<dbReference type="VEuPathDB" id="FungiDB:ASPZODRAFT_19320"/>
<reference evidence="17" key="1">
    <citation type="journal article" date="2017" name="Genome Biol.">
        <title>Comparative genomics reveals high biological diversity and specific adaptations in the industrially and medically important fungal genus Aspergillus.</title>
        <authorList>
            <person name="de Vries R.P."/>
            <person name="Riley R."/>
            <person name="Wiebenga A."/>
            <person name="Aguilar-Osorio G."/>
            <person name="Amillis S."/>
            <person name="Uchima C.A."/>
            <person name="Anderluh G."/>
            <person name="Asadollahi M."/>
            <person name="Askin M."/>
            <person name="Barry K."/>
            <person name="Battaglia E."/>
            <person name="Bayram O."/>
            <person name="Benocci T."/>
            <person name="Braus-Stromeyer S.A."/>
            <person name="Caldana C."/>
            <person name="Canovas D."/>
            <person name="Cerqueira G.C."/>
            <person name="Chen F."/>
            <person name="Chen W."/>
            <person name="Choi C."/>
            <person name="Clum A."/>
            <person name="Dos Santos R.A."/>
            <person name="Damasio A.R."/>
            <person name="Diallinas G."/>
            <person name="Emri T."/>
            <person name="Fekete E."/>
            <person name="Flipphi M."/>
            <person name="Freyberg S."/>
            <person name="Gallo A."/>
            <person name="Gournas C."/>
            <person name="Habgood R."/>
            <person name="Hainaut M."/>
            <person name="Harispe M.L."/>
            <person name="Henrissat B."/>
            <person name="Hilden K.S."/>
            <person name="Hope R."/>
            <person name="Hossain A."/>
            <person name="Karabika E."/>
            <person name="Karaffa L."/>
            <person name="Karanyi Z."/>
            <person name="Krasevec N."/>
            <person name="Kuo A."/>
            <person name="Kusch H."/>
            <person name="LaButti K."/>
            <person name="Lagendijk E.L."/>
            <person name="Lapidus A."/>
            <person name="Levasseur A."/>
            <person name="Lindquist E."/>
            <person name="Lipzen A."/>
            <person name="Logrieco A.F."/>
            <person name="MacCabe A."/>
            <person name="Maekelae M.R."/>
            <person name="Malavazi I."/>
            <person name="Melin P."/>
            <person name="Meyer V."/>
            <person name="Mielnichuk N."/>
            <person name="Miskei M."/>
            <person name="Molnar A.P."/>
            <person name="Mule G."/>
            <person name="Ngan C.Y."/>
            <person name="Orejas M."/>
            <person name="Orosz E."/>
            <person name="Ouedraogo J.P."/>
            <person name="Overkamp K.M."/>
            <person name="Park H.-S."/>
            <person name="Perrone G."/>
            <person name="Piumi F."/>
            <person name="Punt P.J."/>
            <person name="Ram A.F."/>
            <person name="Ramon A."/>
            <person name="Rauscher S."/>
            <person name="Record E."/>
            <person name="Riano-Pachon D.M."/>
            <person name="Robert V."/>
            <person name="Roehrig J."/>
            <person name="Ruller R."/>
            <person name="Salamov A."/>
            <person name="Salih N.S."/>
            <person name="Samson R.A."/>
            <person name="Sandor E."/>
            <person name="Sanguinetti M."/>
            <person name="Schuetze T."/>
            <person name="Sepcic K."/>
            <person name="Shelest E."/>
            <person name="Sherlock G."/>
            <person name="Sophianopoulou V."/>
            <person name="Squina F.M."/>
            <person name="Sun H."/>
            <person name="Susca A."/>
            <person name="Todd R.B."/>
            <person name="Tsang A."/>
            <person name="Unkles S.E."/>
            <person name="van de Wiele N."/>
            <person name="van Rossen-Uffink D."/>
            <person name="Oliveira J.V."/>
            <person name="Vesth T.C."/>
            <person name="Visser J."/>
            <person name="Yu J.-H."/>
            <person name="Zhou M."/>
            <person name="Andersen M.R."/>
            <person name="Archer D.B."/>
            <person name="Baker S.E."/>
            <person name="Benoit I."/>
            <person name="Brakhage A.A."/>
            <person name="Braus G.H."/>
            <person name="Fischer R."/>
            <person name="Frisvad J.C."/>
            <person name="Goldman G.H."/>
            <person name="Houbraken J."/>
            <person name="Oakley B."/>
            <person name="Pocsi I."/>
            <person name="Scazzocchio C."/>
            <person name="Seiboth B."/>
            <person name="vanKuyk P.A."/>
            <person name="Wortman J."/>
            <person name="Dyer P.S."/>
            <person name="Grigoriev I.V."/>
        </authorList>
    </citation>
    <scope>NUCLEOTIDE SEQUENCE [LARGE SCALE GENOMIC DNA]</scope>
    <source>
        <strain evidence="17">CBS 506.65</strain>
    </source>
</reference>
<keyword evidence="8 11" id="KW-0460">Magnesium</keyword>
<evidence type="ECO:0000256" key="6">
    <source>
        <dbReference type="ARBA" id="ARBA00022723"/>
    </source>
</evidence>
<evidence type="ECO:0000259" key="15">
    <source>
        <dbReference type="Pfam" id="PF02776"/>
    </source>
</evidence>
<keyword evidence="9 12" id="KW-0786">Thiamine pyrophosphate</keyword>
<dbReference type="Pfam" id="PF00205">
    <property type="entry name" value="TPP_enzyme_M"/>
    <property type="match status" value="1"/>
</dbReference>
<evidence type="ECO:0000256" key="4">
    <source>
        <dbReference type="ARBA" id="ARBA00013202"/>
    </source>
</evidence>
<dbReference type="CDD" id="cd07038">
    <property type="entry name" value="TPP_PYR_PDC_IPDC_like"/>
    <property type="match status" value="1"/>
</dbReference>
<dbReference type="GO" id="GO:0000949">
    <property type="term" value="P:aromatic amino acid family catabolic process to alcohol via Ehrlich pathway"/>
    <property type="evidence" value="ECO:0007669"/>
    <property type="project" value="TreeGrafter"/>
</dbReference>
<evidence type="ECO:0000256" key="5">
    <source>
        <dbReference type="ARBA" id="ARBA00014422"/>
    </source>
</evidence>
<dbReference type="GO" id="GO:0005634">
    <property type="term" value="C:nucleus"/>
    <property type="evidence" value="ECO:0007669"/>
    <property type="project" value="TreeGrafter"/>
</dbReference>
<dbReference type="Proteomes" id="UP000184188">
    <property type="component" value="Unassembled WGS sequence"/>
</dbReference>
<dbReference type="PANTHER" id="PTHR43452">
    <property type="entry name" value="PYRUVATE DECARBOXYLASE"/>
    <property type="match status" value="1"/>
</dbReference>
<evidence type="ECO:0000256" key="1">
    <source>
        <dbReference type="ARBA" id="ARBA00001041"/>
    </source>
</evidence>
<feature type="binding site" evidence="11">
    <location>
        <position position="484"/>
    </location>
    <ligand>
        <name>Mg(2+)</name>
        <dbReference type="ChEBI" id="CHEBI:18420"/>
    </ligand>
</feature>
<comment type="cofactor">
    <cofactor evidence="11">
        <name>Mg(2+)</name>
        <dbReference type="ChEBI" id="CHEBI:18420"/>
    </cofactor>
    <text evidence="11">Binds 1 Mg(2+) per subunit.</text>
</comment>
<dbReference type="InterPro" id="IPR012110">
    <property type="entry name" value="PDC/IPDC-like"/>
</dbReference>
<dbReference type="GO" id="GO:0005829">
    <property type="term" value="C:cytosol"/>
    <property type="evidence" value="ECO:0007669"/>
    <property type="project" value="TreeGrafter"/>
</dbReference>
<keyword evidence="17" id="KW-1185">Reference proteome</keyword>
<feature type="domain" description="Thiamine pyrophosphate enzyme N-terminal TPP-binding" evidence="15">
    <location>
        <begin position="5"/>
        <end position="112"/>
    </location>
</feature>
<keyword evidence="10" id="KW-0456">Lyase</keyword>
<organism evidence="16 17">
    <name type="scientific">Penicilliopsis zonata CBS 506.65</name>
    <dbReference type="NCBI Taxonomy" id="1073090"/>
    <lineage>
        <taxon>Eukaryota</taxon>
        <taxon>Fungi</taxon>
        <taxon>Dikarya</taxon>
        <taxon>Ascomycota</taxon>
        <taxon>Pezizomycotina</taxon>
        <taxon>Eurotiomycetes</taxon>
        <taxon>Eurotiomycetidae</taxon>
        <taxon>Eurotiales</taxon>
        <taxon>Aspergillaceae</taxon>
        <taxon>Penicilliopsis</taxon>
    </lineage>
</organism>
<evidence type="ECO:0000256" key="10">
    <source>
        <dbReference type="ARBA" id="ARBA00023239"/>
    </source>
</evidence>
<evidence type="ECO:0000259" key="14">
    <source>
        <dbReference type="Pfam" id="PF02775"/>
    </source>
</evidence>
<dbReference type="EC" id="4.1.1.1" evidence="4"/>
<dbReference type="InterPro" id="IPR047213">
    <property type="entry name" value="TPP_PYR_PDC_IPDC-like"/>
</dbReference>
<dbReference type="STRING" id="1073090.A0A1L9S8V9"/>